<dbReference type="InterPro" id="IPR036661">
    <property type="entry name" value="Luciferase-like_sf"/>
</dbReference>
<comment type="similarity">
    <text evidence="1">To bacterial alkanal monooxygenase alpha and beta chains.</text>
</comment>
<dbReference type="InterPro" id="IPR011251">
    <property type="entry name" value="Luciferase-like_dom"/>
</dbReference>
<dbReference type="Pfam" id="PF00296">
    <property type="entry name" value="Bac_luciferase"/>
    <property type="match status" value="1"/>
</dbReference>
<sequence>MKLGVHDLMLRQNGRTNQEFFEDTKKMVLELDELGYDRYWFAEHHGYESLLAVAPEVIASHFLALTKNIKVGAGGCMIMHYSPLKIAEVFKTMAELGPGRVDIGIGRAPGCGVSETRALNHKFSEKSPELFDEIETILDYLADKKPEDPIYRNVKAVPTHNESMVHPWMLGSTGKAAPKAAEWGLPYSHAKFFLCETPAEVFKQYRSEFKPSVFADKPYISMSYKILLSEDKDELEYLSKSYEYFHIQQTKGDWSGIVDPEEIKDYHFNLNEQAILKKAYENRFILKGNKQEIADILNEEIEEFYLDEILCFTPIFGIENRINTYKLLKEIFD</sequence>
<evidence type="ECO:0000256" key="1">
    <source>
        <dbReference type="ARBA" id="ARBA00007789"/>
    </source>
</evidence>
<dbReference type="InterPro" id="IPR050766">
    <property type="entry name" value="Bact_Lucif_Oxidored"/>
</dbReference>
<dbReference type="GO" id="GO:0016491">
    <property type="term" value="F:oxidoreductase activity"/>
    <property type="evidence" value="ECO:0007669"/>
    <property type="project" value="UniProtKB-KW"/>
</dbReference>
<protein>
    <submittedName>
        <fullName evidence="3">MsnO8 family LLM class oxidoreductase</fullName>
        <ecNumber evidence="3">1.-.-.-</ecNumber>
    </submittedName>
</protein>
<dbReference type="NCBIfam" id="TIGR03558">
    <property type="entry name" value="oxido_grp_1"/>
    <property type="match status" value="1"/>
</dbReference>
<accession>A0ABW9M843</accession>
<dbReference type="SUPFAM" id="SSF51679">
    <property type="entry name" value="Bacterial luciferase-like"/>
    <property type="match status" value="1"/>
</dbReference>
<evidence type="ECO:0000313" key="4">
    <source>
        <dbReference type="Proteomes" id="UP001637996"/>
    </source>
</evidence>
<feature type="domain" description="Luciferase-like" evidence="2">
    <location>
        <begin position="1"/>
        <end position="303"/>
    </location>
</feature>
<keyword evidence="4" id="KW-1185">Reference proteome</keyword>
<proteinExistence type="predicted"/>
<dbReference type="PANTHER" id="PTHR30137">
    <property type="entry name" value="LUCIFERASE-LIKE MONOOXYGENASE"/>
    <property type="match status" value="1"/>
</dbReference>
<evidence type="ECO:0000259" key="2">
    <source>
        <dbReference type="Pfam" id="PF00296"/>
    </source>
</evidence>
<gene>
    <name evidence="3" type="ORF">ACCQ41_04460</name>
</gene>
<keyword evidence="3" id="KW-0560">Oxidoreductase</keyword>
<dbReference type="EMBL" id="JBGMEI010000005">
    <property type="protein sequence ID" value="MFO3665493.1"/>
    <property type="molecule type" value="Genomic_DNA"/>
</dbReference>
<reference evidence="3 4" key="1">
    <citation type="journal article" date="2025" name="Anaerobe">
        <title>Description of Anaerococcus kampingiae sp. nov., Anaerococcus groningensis sp. nov., Anaerococcus martiniensis sp. nov., and Anaerococcus cruorum sp. nov., isolated from human clinical specimens.</title>
        <authorList>
            <person name="Boiten K.E."/>
            <person name="Meijer J."/>
            <person name="van Wezel E.M."/>
            <person name="Veloo A.C.M."/>
        </authorList>
    </citation>
    <scope>NUCLEOTIDE SEQUENCE [LARGE SCALE GENOMIC DNA]</scope>
    <source>
        <strain evidence="3 4">ENR0831</strain>
    </source>
</reference>
<dbReference type="EC" id="1.-.-.-" evidence="3"/>
<dbReference type="RefSeq" id="WP_410031189.1">
    <property type="nucleotide sequence ID" value="NZ_JBGMEI010000005.1"/>
</dbReference>
<dbReference type="InterPro" id="IPR019949">
    <property type="entry name" value="CmoO-like"/>
</dbReference>
<name>A0ABW9M843_9FIRM</name>
<dbReference type="Gene3D" id="3.20.20.30">
    <property type="entry name" value="Luciferase-like domain"/>
    <property type="match status" value="1"/>
</dbReference>
<evidence type="ECO:0000313" key="3">
    <source>
        <dbReference type="EMBL" id="MFO3665493.1"/>
    </source>
</evidence>
<comment type="caution">
    <text evidence="3">The sequence shown here is derived from an EMBL/GenBank/DDBJ whole genome shotgun (WGS) entry which is preliminary data.</text>
</comment>
<dbReference type="PANTHER" id="PTHR30137:SF6">
    <property type="entry name" value="LUCIFERASE-LIKE MONOOXYGENASE"/>
    <property type="match status" value="1"/>
</dbReference>
<dbReference type="Proteomes" id="UP001637996">
    <property type="component" value="Unassembled WGS sequence"/>
</dbReference>
<organism evidence="3 4">
    <name type="scientific">Anaerococcus martiniensis</name>
    <dbReference type="NCBI Taxonomy" id="3115615"/>
    <lineage>
        <taxon>Bacteria</taxon>
        <taxon>Bacillati</taxon>
        <taxon>Bacillota</taxon>
        <taxon>Tissierellia</taxon>
        <taxon>Tissierellales</taxon>
        <taxon>Peptoniphilaceae</taxon>
        <taxon>Anaerococcus</taxon>
    </lineage>
</organism>